<comment type="similarity">
    <text evidence="2">Belongs to the folylpolyglutamate synthase family.</text>
</comment>
<dbReference type="UniPathway" id="UPA00850"/>
<dbReference type="GO" id="GO:0004326">
    <property type="term" value="F:tetrahydrofolylpolyglutamate synthase activity"/>
    <property type="evidence" value="ECO:0007669"/>
    <property type="project" value="UniProtKB-EC"/>
</dbReference>
<dbReference type="GO" id="GO:0046872">
    <property type="term" value="F:metal ion binding"/>
    <property type="evidence" value="ECO:0007669"/>
    <property type="project" value="UniProtKB-KW"/>
</dbReference>
<keyword evidence="6" id="KW-0479">Metal-binding</keyword>
<dbReference type="NCBIfam" id="TIGR01499">
    <property type="entry name" value="folC"/>
    <property type="match status" value="1"/>
</dbReference>
<evidence type="ECO:0000256" key="5">
    <source>
        <dbReference type="ARBA" id="ARBA00022598"/>
    </source>
</evidence>
<dbReference type="SUPFAM" id="SSF53244">
    <property type="entry name" value="MurD-like peptide ligases, peptide-binding domain"/>
    <property type="match status" value="1"/>
</dbReference>
<dbReference type="GO" id="GO:0005829">
    <property type="term" value="C:cytosol"/>
    <property type="evidence" value="ECO:0007669"/>
    <property type="project" value="TreeGrafter"/>
</dbReference>
<dbReference type="Gene3D" id="3.90.190.20">
    <property type="entry name" value="Mur ligase, C-terminal domain"/>
    <property type="match status" value="1"/>
</dbReference>
<name>A0A8H8R1B4_9HELO</name>
<evidence type="ECO:0000256" key="11">
    <source>
        <dbReference type="ARBA" id="ARBA00030876"/>
    </source>
</evidence>
<keyword evidence="5" id="KW-0436">Ligase</keyword>
<keyword evidence="9" id="KW-0460">Magnesium</keyword>
<evidence type="ECO:0000256" key="2">
    <source>
        <dbReference type="ARBA" id="ARBA00008276"/>
    </source>
</evidence>
<feature type="compositionally biased region" description="Basic and acidic residues" evidence="13">
    <location>
        <begin position="34"/>
        <end position="44"/>
    </location>
</feature>
<dbReference type="EMBL" id="QGMH01000084">
    <property type="protein sequence ID" value="TVY25851.1"/>
    <property type="molecule type" value="Genomic_DNA"/>
</dbReference>
<evidence type="ECO:0000256" key="9">
    <source>
        <dbReference type="ARBA" id="ARBA00022842"/>
    </source>
</evidence>
<dbReference type="OrthoDB" id="5212574at2759"/>
<comment type="pathway">
    <text evidence="1">Cofactor biosynthesis; tetrahydrofolylpolyglutamate biosynthesis.</text>
</comment>
<evidence type="ECO:0000256" key="1">
    <source>
        <dbReference type="ARBA" id="ARBA00005150"/>
    </source>
</evidence>
<keyword evidence="8" id="KW-0067">ATP-binding</keyword>
<accession>A0A8H8R1B4</accession>
<evidence type="ECO:0000256" key="4">
    <source>
        <dbReference type="ARBA" id="ARBA00022563"/>
    </source>
</evidence>
<gene>
    <name evidence="14" type="primary">met-6_1</name>
    <name evidence="14" type="ORF">LHYA1_G006186</name>
</gene>
<dbReference type="GO" id="GO:0005739">
    <property type="term" value="C:mitochondrion"/>
    <property type="evidence" value="ECO:0007669"/>
    <property type="project" value="TreeGrafter"/>
</dbReference>
<dbReference type="InterPro" id="IPR001645">
    <property type="entry name" value="Folylpolyglutamate_synth"/>
</dbReference>
<sequence>MRKLSQPQSVNNMERTYQNAIALLNTRRRASSQRWKDEQSESTKKQAHSSNMLGVKGKPALHGMGNWVEQLGYSYKNVSLDIVHVAGTKGKGSTCAFASSFLQQRGRTSGFPEKIGLYTSPPLITTRERIQINATPISEQLFTRYTFEVWERLWYHASQTTDGLENMPRYRQFLMLLSLHVFVKEEVDIAVYETHSGGEYDCTNIIRPAVTGITTIGMDHVRALGPKIEDIAWHKAGIFKPGVPAFSMEQSPEVAAVLKNRATEKGTQLHFVDLDDRLPREARALKFKVQKKNASLAISLAETVLKKKLLESDCRLSKTDIVKGVDHFSWPGRFHTVQDGNHQWYLDTAHNELSLKVATEWFAQSLATAQKRYALYDCLILEQKGFNAVRNVDTAAHPTRVLIFAHNSDRDKTALLRSVVDTLKLSNIQVQHHWQANHTWPHFLRFQLTVVDFYNTTQAKISLDDLQELGQIWRQLDSTTHISLESTIEEALLLAVTLANPDYGLQAFITGHDRLIGPALSILEPSHQDLYLGERSGDHD</sequence>
<evidence type="ECO:0000256" key="12">
    <source>
        <dbReference type="ARBA" id="ARBA00047493"/>
    </source>
</evidence>
<dbReference type="PANTHER" id="PTHR11136">
    <property type="entry name" value="FOLYLPOLYGLUTAMATE SYNTHASE-RELATED"/>
    <property type="match status" value="1"/>
</dbReference>
<keyword evidence="15" id="KW-1185">Reference proteome</keyword>
<evidence type="ECO:0000256" key="10">
    <source>
        <dbReference type="ARBA" id="ARBA00030592"/>
    </source>
</evidence>
<feature type="region of interest" description="Disordered" evidence="13">
    <location>
        <begin position="28"/>
        <end position="55"/>
    </location>
</feature>
<organism evidence="14 15">
    <name type="scientific">Lachnellula hyalina</name>
    <dbReference type="NCBI Taxonomy" id="1316788"/>
    <lineage>
        <taxon>Eukaryota</taxon>
        <taxon>Fungi</taxon>
        <taxon>Dikarya</taxon>
        <taxon>Ascomycota</taxon>
        <taxon>Pezizomycotina</taxon>
        <taxon>Leotiomycetes</taxon>
        <taxon>Helotiales</taxon>
        <taxon>Lachnaceae</taxon>
        <taxon>Lachnellula</taxon>
    </lineage>
</organism>
<evidence type="ECO:0000256" key="13">
    <source>
        <dbReference type="SAM" id="MobiDB-lite"/>
    </source>
</evidence>
<dbReference type="GO" id="GO:0006730">
    <property type="term" value="P:one-carbon metabolic process"/>
    <property type="evidence" value="ECO:0007669"/>
    <property type="project" value="UniProtKB-KW"/>
</dbReference>
<dbReference type="PANTHER" id="PTHR11136:SF5">
    <property type="entry name" value="FOLYLPOLYGLUTAMATE SYNTHASE, MITOCHONDRIAL"/>
    <property type="match status" value="1"/>
</dbReference>
<evidence type="ECO:0000256" key="6">
    <source>
        <dbReference type="ARBA" id="ARBA00022723"/>
    </source>
</evidence>
<dbReference type="RefSeq" id="XP_031004639.1">
    <property type="nucleotide sequence ID" value="XM_031151126.1"/>
</dbReference>
<evidence type="ECO:0000313" key="15">
    <source>
        <dbReference type="Proteomes" id="UP000431533"/>
    </source>
</evidence>
<protein>
    <recommendedName>
        <fullName evidence="3">tetrahydrofolate synthase</fullName>
        <ecNumber evidence="3">6.3.2.17</ecNumber>
    </recommendedName>
    <alternativeName>
        <fullName evidence="11">Folylpoly-gamma-glutamate synthetase</fullName>
    </alternativeName>
    <alternativeName>
        <fullName evidence="10">Tetrahydrofolylpolyglutamate synthase</fullName>
    </alternativeName>
</protein>
<dbReference type="GO" id="GO:0005524">
    <property type="term" value="F:ATP binding"/>
    <property type="evidence" value="ECO:0007669"/>
    <property type="project" value="UniProtKB-KW"/>
</dbReference>
<evidence type="ECO:0000256" key="3">
    <source>
        <dbReference type="ARBA" id="ARBA00013025"/>
    </source>
</evidence>
<comment type="catalytic activity">
    <reaction evidence="12">
        <text>(6S)-5,6,7,8-tetrahydrofolyl-(gamma-L-Glu)(n) + L-glutamate + ATP = (6S)-5,6,7,8-tetrahydrofolyl-(gamma-L-Glu)(n+1) + ADP + phosphate + H(+)</text>
        <dbReference type="Rhea" id="RHEA:10580"/>
        <dbReference type="Rhea" id="RHEA-COMP:14738"/>
        <dbReference type="Rhea" id="RHEA-COMP:14740"/>
        <dbReference type="ChEBI" id="CHEBI:15378"/>
        <dbReference type="ChEBI" id="CHEBI:29985"/>
        <dbReference type="ChEBI" id="CHEBI:30616"/>
        <dbReference type="ChEBI" id="CHEBI:43474"/>
        <dbReference type="ChEBI" id="CHEBI:141005"/>
        <dbReference type="ChEBI" id="CHEBI:456216"/>
        <dbReference type="EC" id="6.3.2.17"/>
    </reaction>
</comment>
<keyword evidence="7" id="KW-0547">Nucleotide-binding</keyword>
<keyword evidence="4" id="KW-0554">One-carbon metabolism</keyword>
<dbReference type="InterPro" id="IPR036615">
    <property type="entry name" value="Mur_ligase_C_dom_sf"/>
</dbReference>
<evidence type="ECO:0000256" key="7">
    <source>
        <dbReference type="ARBA" id="ARBA00022741"/>
    </source>
</evidence>
<proteinExistence type="inferred from homology"/>
<dbReference type="EC" id="6.3.2.17" evidence="3"/>
<reference evidence="14 15" key="1">
    <citation type="submission" date="2018-05" db="EMBL/GenBank/DDBJ databases">
        <title>Genome sequencing and assembly of the regulated plant pathogen Lachnellula willkommii and related sister species for the development of diagnostic species identification markers.</title>
        <authorList>
            <person name="Giroux E."/>
            <person name="Bilodeau G."/>
        </authorList>
    </citation>
    <scope>NUCLEOTIDE SEQUENCE [LARGE SCALE GENOMIC DNA]</scope>
    <source>
        <strain evidence="14 15">CBS 185.66</strain>
    </source>
</reference>
<dbReference type="InterPro" id="IPR036565">
    <property type="entry name" value="Mur-like_cat_sf"/>
</dbReference>
<dbReference type="Gene3D" id="3.40.1190.10">
    <property type="entry name" value="Mur-like, catalytic domain"/>
    <property type="match status" value="1"/>
</dbReference>
<dbReference type="AlphaFoldDB" id="A0A8H8R1B4"/>
<evidence type="ECO:0000313" key="14">
    <source>
        <dbReference type="EMBL" id="TVY25851.1"/>
    </source>
</evidence>
<dbReference type="SUPFAM" id="SSF53623">
    <property type="entry name" value="MurD-like peptide ligases, catalytic domain"/>
    <property type="match status" value="1"/>
</dbReference>
<comment type="caution">
    <text evidence="14">The sequence shown here is derived from an EMBL/GenBank/DDBJ whole genome shotgun (WGS) entry which is preliminary data.</text>
</comment>
<dbReference type="Proteomes" id="UP000431533">
    <property type="component" value="Unassembled WGS sequence"/>
</dbReference>
<evidence type="ECO:0000256" key="8">
    <source>
        <dbReference type="ARBA" id="ARBA00022840"/>
    </source>
</evidence>
<dbReference type="GeneID" id="41986384"/>